<name>A0A0Q3WUQ9_9BACI</name>
<sequence length="211" mass="23675">MKKIATLLLIPMMIFLLASCSGSETKAGQMDYDQTKKMIVDILKTDDGKKAIQDIMTDDKMKNQLIMDQTTVKNTIEKTLASDKGSEFWKKSFSDPQFAKAYAKGMKKENENLLKSLMKDPDYQSMMLSILKDPEYQKEVIDLMKSKEMRKHFQNTMIETFDSPLFKAKMQTILLKAAQEMNNQKGGQQNQGQQQGGTSGGQQQGGSSGGS</sequence>
<feature type="region of interest" description="Disordered" evidence="1">
    <location>
        <begin position="177"/>
        <end position="211"/>
    </location>
</feature>
<dbReference type="InterPro" id="IPR041262">
    <property type="entry name" value="GerD_central"/>
</dbReference>
<keyword evidence="5" id="KW-1185">Reference proteome</keyword>
<evidence type="ECO:0000313" key="5">
    <source>
        <dbReference type="Proteomes" id="UP000051888"/>
    </source>
</evidence>
<reference evidence="4 5" key="1">
    <citation type="submission" date="2015-09" db="EMBL/GenBank/DDBJ databases">
        <title>Genome sequencing project for genomic taxonomy and phylogenomics of Bacillus-like bacteria.</title>
        <authorList>
            <person name="Liu B."/>
            <person name="Wang J."/>
            <person name="Zhu Y."/>
            <person name="Liu G."/>
            <person name="Chen Q."/>
            <person name="Chen Z."/>
            <person name="Lan J."/>
            <person name="Che J."/>
            <person name="Ge C."/>
            <person name="Shi H."/>
            <person name="Pan Z."/>
            <person name="Liu X."/>
        </authorList>
    </citation>
    <scope>NUCLEOTIDE SEQUENCE [LARGE SCALE GENOMIC DNA]</scope>
    <source>
        <strain evidence="4 5">LMG 18435</strain>
    </source>
</reference>
<dbReference type="NCBIfam" id="NF040801">
    <property type="entry name" value="spore_GerD"/>
    <property type="match status" value="1"/>
</dbReference>
<dbReference type="PROSITE" id="PS51257">
    <property type="entry name" value="PROKAR_LIPOPROTEIN"/>
    <property type="match status" value="1"/>
</dbReference>
<dbReference type="PATRIC" id="fig|157838.3.peg.107"/>
<dbReference type="STRING" id="157838.AN964_00450"/>
<keyword evidence="2" id="KW-0732">Signal</keyword>
<proteinExistence type="predicted"/>
<dbReference type="Proteomes" id="UP000051888">
    <property type="component" value="Unassembled WGS sequence"/>
</dbReference>
<dbReference type="RefSeq" id="WP_055737844.1">
    <property type="nucleotide sequence ID" value="NZ_JAAIWL010000071.1"/>
</dbReference>
<feature type="compositionally biased region" description="Gly residues" evidence="1">
    <location>
        <begin position="194"/>
        <end position="211"/>
    </location>
</feature>
<dbReference type="EMBL" id="LJJC01000004">
    <property type="protein sequence ID" value="KQL52167.1"/>
    <property type="molecule type" value="Genomic_DNA"/>
</dbReference>
<organism evidence="4 5">
    <name type="scientific">Heyndrickxia shackletonii</name>
    <dbReference type="NCBI Taxonomy" id="157838"/>
    <lineage>
        <taxon>Bacteria</taxon>
        <taxon>Bacillati</taxon>
        <taxon>Bacillota</taxon>
        <taxon>Bacilli</taxon>
        <taxon>Bacillales</taxon>
        <taxon>Bacillaceae</taxon>
        <taxon>Heyndrickxia</taxon>
    </lineage>
</organism>
<comment type="caution">
    <text evidence="4">The sequence shown here is derived from an EMBL/GenBank/DDBJ whole genome shotgun (WGS) entry which is preliminary data.</text>
</comment>
<gene>
    <name evidence="4" type="ORF">AN964_00450</name>
</gene>
<evidence type="ECO:0000259" key="3">
    <source>
        <dbReference type="Pfam" id="PF17898"/>
    </source>
</evidence>
<evidence type="ECO:0000256" key="2">
    <source>
        <dbReference type="SAM" id="SignalP"/>
    </source>
</evidence>
<dbReference type="OrthoDB" id="2375836at2"/>
<feature type="signal peptide" evidence="2">
    <location>
        <begin position="1"/>
        <end position="18"/>
    </location>
</feature>
<protein>
    <submittedName>
        <fullName evidence="4">Spore gernimation protein GerD</fullName>
    </submittedName>
</protein>
<dbReference type="Pfam" id="PF17898">
    <property type="entry name" value="GerD"/>
    <property type="match status" value="1"/>
</dbReference>
<feature type="chain" id="PRO_5039630825" evidence="2">
    <location>
        <begin position="19"/>
        <end position="211"/>
    </location>
</feature>
<feature type="compositionally biased region" description="Low complexity" evidence="1">
    <location>
        <begin position="184"/>
        <end position="193"/>
    </location>
</feature>
<evidence type="ECO:0000313" key="4">
    <source>
        <dbReference type="EMBL" id="KQL52167.1"/>
    </source>
</evidence>
<accession>A0A0Q3WUQ9</accession>
<dbReference type="AlphaFoldDB" id="A0A0Q3WUQ9"/>
<evidence type="ECO:0000256" key="1">
    <source>
        <dbReference type="SAM" id="MobiDB-lite"/>
    </source>
</evidence>
<feature type="domain" description="Spore germination GerD central core" evidence="3">
    <location>
        <begin position="65"/>
        <end position="178"/>
    </location>
</feature>